<name>A0A9N8V4V7_9GLOM</name>
<dbReference type="InterPro" id="IPR043175">
    <property type="entry name" value="CAPZB_N"/>
</dbReference>
<protein>
    <recommendedName>
        <fullName evidence="3 8">F-actin-capping protein subunit beta</fullName>
    </recommendedName>
</protein>
<comment type="subunit">
    <text evidence="8">Heterodimer of an alpha and a beta subunit.</text>
</comment>
<keyword evidence="7 8" id="KW-0206">Cytoskeleton</keyword>
<evidence type="ECO:0000256" key="7">
    <source>
        <dbReference type="ARBA" id="ARBA00023212"/>
    </source>
</evidence>
<comment type="function">
    <text evidence="8">F-actin-capping proteins bind in a Ca(2+)-independent manner to the fast growing ends of actin filaments (barbed end) thereby blocking the exchange of subunits at these ends. Unlike other capping proteins (such as gelsolin and severin), these proteins do not sever actin filaments.</text>
</comment>
<dbReference type="Gene3D" id="3.90.1150.210">
    <property type="entry name" value="F-actin capping protein, beta subunit"/>
    <property type="match status" value="1"/>
</dbReference>
<dbReference type="AlphaFoldDB" id="A0A9N8V4V7"/>
<evidence type="ECO:0000313" key="10">
    <source>
        <dbReference type="EMBL" id="CAG8434793.1"/>
    </source>
</evidence>
<dbReference type="OrthoDB" id="9979678at2759"/>
<evidence type="ECO:0000256" key="1">
    <source>
        <dbReference type="ARBA" id="ARBA00004245"/>
    </source>
</evidence>
<comment type="caution">
    <text evidence="10">The sequence shown here is derived from an EMBL/GenBank/DDBJ whole genome shotgun (WGS) entry which is preliminary data.</text>
</comment>
<dbReference type="GO" id="GO:0008290">
    <property type="term" value="C:F-actin capping protein complex"/>
    <property type="evidence" value="ECO:0007669"/>
    <property type="project" value="UniProtKB-UniRule"/>
</dbReference>
<dbReference type="Proteomes" id="UP000789831">
    <property type="component" value="Unassembled WGS sequence"/>
</dbReference>
<reference evidence="10" key="1">
    <citation type="submission" date="2021-06" db="EMBL/GenBank/DDBJ databases">
        <authorList>
            <person name="Kallberg Y."/>
            <person name="Tangrot J."/>
            <person name="Rosling A."/>
        </authorList>
    </citation>
    <scope>NUCLEOTIDE SEQUENCE</scope>
    <source>
        <strain evidence="10">MT106</strain>
    </source>
</reference>
<evidence type="ECO:0000256" key="8">
    <source>
        <dbReference type="RuleBase" id="RU365078"/>
    </source>
</evidence>
<dbReference type="Gene3D" id="1.20.58.570">
    <property type="match status" value="1"/>
</dbReference>
<feature type="coiled-coil region" evidence="9">
    <location>
        <begin position="275"/>
        <end position="344"/>
    </location>
</feature>
<keyword evidence="5 8" id="KW-0963">Cytoplasm</keyword>
<dbReference type="GO" id="GO:0000902">
    <property type="term" value="P:cell morphogenesis"/>
    <property type="evidence" value="ECO:0007669"/>
    <property type="project" value="TreeGrafter"/>
</dbReference>
<dbReference type="GO" id="GO:0051015">
    <property type="term" value="F:actin filament binding"/>
    <property type="evidence" value="ECO:0007669"/>
    <property type="project" value="TreeGrafter"/>
</dbReference>
<keyword evidence="9" id="KW-0175">Coiled coil</keyword>
<dbReference type="PANTHER" id="PTHR10619">
    <property type="entry name" value="F-ACTIN-CAPPING PROTEIN SUBUNIT BETA"/>
    <property type="match status" value="1"/>
</dbReference>
<proteinExistence type="inferred from homology"/>
<evidence type="ECO:0000256" key="3">
    <source>
        <dbReference type="ARBA" id="ARBA00021859"/>
    </source>
</evidence>
<keyword evidence="4 8" id="KW-0117">Actin capping</keyword>
<evidence type="ECO:0000256" key="4">
    <source>
        <dbReference type="ARBA" id="ARBA00022467"/>
    </source>
</evidence>
<dbReference type="InterPro" id="IPR037282">
    <property type="entry name" value="CapZ_alpha/beta"/>
</dbReference>
<evidence type="ECO:0000256" key="5">
    <source>
        <dbReference type="ARBA" id="ARBA00022490"/>
    </source>
</evidence>
<keyword evidence="11" id="KW-1185">Reference proteome</keyword>
<keyword evidence="6 8" id="KW-0009">Actin-binding</keyword>
<dbReference type="GO" id="GO:0051016">
    <property type="term" value="P:barbed-end actin filament capping"/>
    <property type="evidence" value="ECO:0007669"/>
    <property type="project" value="UniProtKB-UniRule"/>
</dbReference>
<evidence type="ECO:0000256" key="9">
    <source>
        <dbReference type="SAM" id="Coils"/>
    </source>
</evidence>
<dbReference type="SUPFAM" id="SSF90096">
    <property type="entry name" value="Subunits of heterodimeric actin filament capping protein Capz"/>
    <property type="match status" value="1"/>
</dbReference>
<dbReference type="PANTHER" id="PTHR10619:SF0">
    <property type="entry name" value="F-ACTIN-CAPPING PROTEIN SUBUNIT BETA ISOFORMS 1 AND 2"/>
    <property type="match status" value="1"/>
</dbReference>
<evidence type="ECO:0000256" key="2">
    <source>
        <dbReference type="ARBA" id="ARBA00006039"/>
    </source>
</evidence>
<dbReference type="Pfam" id="PF01115">
    <property type="entry name" value="F_actin_cap_B"/>
    <property type="match status" value="1"/>
</dbReference>
<evidence type="ECO:0000313" key="11">
    <source>
        <dbReference type="Proteomes" id="UP000789831"/>
    </source>
</evidence>
<evidence type="ECO:0000256" key="6">
    <source>
        <dbReference type="ARBA" id="ARBA00023203"/>
    </source>
</evidence>
<organism evidence="10 11">
    <name type="scientific">Ambispora gerdemannii</name>
    <dbReference type="NCBI Taxonomy" id="144530"/>
    <lineage>
        <taxon>Eukaryota</taxon>
        <taxon>Fungi</taxon>
        <taxon>Fungi incertae sedis</taxon>
        <taxon>Mucoromycota</taxon>
        <taxon>Glomeromycotina</taxon>
        <taxon>Glomeromycetes</taxon>
        <taxon>Archaeosporales</taxon>
        <taxon>Ambisporaceae</taxon>
        <taxon>Ambispora</taxon>
    </lineage>
</organism>
<comment type="similarity">
    <text evidence="2 8">Belongs to the F-actin-capping protein beta subunit family.</text>
</comment>
<accession>A0A9N8V4V7</accession>
<dbReference type="PRINTS" id="PR00192">
    <property type="entry name" value="FACTINCAPB"/>
</dbReference>
<dbReference type="EMBL" id="CAJVPL010000020">
    <property type="protein sequence ID" value="CAG8434793.1"/>
    <property type="molecule type" value="Genomic_DNA"/>
</dbReference>
<dbReference type="InterPro" id="IPR001698">
    <property type="entry name" value="CAPZB"/>
</dbReference>
<dbReference type="FunFam" id="1.20.58.570:FF:000001">
    <property type="entry name" value="F-actin-capping protein subunit beta"/>
    <property type="match status" value="1"/>
</dbReference>
<dbReference type="InterPro" id="IPR042276">
    <property type="entry name" value="CapZ_alpha/beta_2"/>
</dbReference>
<gene>
    <name evidence="10" type="ORF">AGERDE_LOCUS410</name>
</gene>
<sequence length="354" mass="40348">MAQACLRDRSCVTDFSGPANTIVPYNQNIAKTQDFTPETEPDSPKDSPISSISYQDFFRKLLTLKMGDQLDCALDLMRRLSPQKMEDNLSKLVNLVPNLQDDILNAVDQPLKVKQCKKTGRDYLVSEYNRDGDSTRSPWSNEYDPPYPDGVVTSGKVRLLEEAANEAFNTYREMYYEGGYSSVYLWQKGNDGFAGAVLFKKVDEGGDKRKTKGAWDSVHVFSAGERGRNAHYKLTSTVMLYTITTKPELGDMNLSGNMTREFDVDYPFEDQQAHIANIGRIIEDMELKMRNLLQEVYFNKTKDIVNDLRSIDSLIEANKQAEARRELVEKIFEANREAGKEENRFVEKMLNISS</sequence>
<comment type="subcellular location">
    <subcellularLocation>
        <location evidence="1 8">Cytoplasm</location>
        <location evidence="1 8">Cytoskeleton</location>
    </subcellularLocation>
</comment>